<sequence length="113" mass="12276">MITVSENNAIKIVSVESKIVDAKTAGAIRETIAEMVPQNRQFVLDLSQTNLVDSGGLAGIVMLHKFLNGQQCQLVLCGLSKAVVGLFKLTRMDRLFDLQDDIQSSVKALESKA</sequence>
<dbReference type="Proteomes" id="UP001165267">
    <property type="component" value="Unassembled WGS sequence"/>
</dbReference>
<reference evidence="2" key="1">
    <citation type="submission" date="2022-07" db="EMBL/GenBank/DDBJ databases">
        <authorList>
            <person name="Xamxidin M."/>
        </authorList>
    </citation>
    <scope>NUCLEOTIDE SEQUENCE</scope>
    <source>
        <strain evidence="2">YS8-69</strain>
    </source>
</reference>
<proteinExistence type="predicted"/>
<dbReference type="RefSeq" id="WP_257512822.1">
    <property type="nucleotide sequence ID" value="NZ_JANKHG010000026.1"/>
</dbReference>
<organism evidence="2 3">
    <name type="scientific">Limnobacter parvus</name>
    <dbReference type="NCBI Taxonomy" id="2939690"/>
    <lineage>
        <taxon>Bacteria</taxon>
        <taxon>Pseudomonadati</taxon>
        <taxon>Pseudomonadota</taxon>
        <taxon>Betaproteobacteria</taxon>
        <taxon>Burkholderiales</taxon>
        <taxon>Burkholderiaceae</taxon>
        <taxon>Limnobacter</taxon>
    </lineage>
</organism>
<gene>
    <name evidence="2" type="ORF">NSP04_13210</name>
</gene>
<dbReference type="CDD" id="cd07043">
    <property type="entry name" value="STAS_anti-anti-sigma_factors"/>
    <property type="match status" value="1"/>
</dbReference>
<name>A0ABT1XM41_9BURK</name>
<dbReference type="Pfam" id="PF01740">
    <property type="entry name" value="STAS"/>
    <property type="match status" value="1"/>
</dbReference>
<dbReference type="InterPro" id="IPR002645">
    <property type="entry name" value="STAS_dom"/>
</dbReference>
<accession>A0ABT1XM41</accession>
<keyword evidence="3" id="KW-1185">Reference proteome</keyword>
<dbReference type="EMBL" id="JANKHG010000026">
    <property type="protein sequence ID" value="MCR2747603.1"/>
    <property type="molecule type" value="Genomic_DNA"/>
</dbReference>
<dbReference type="SUPFAM" id="SSF52091">
    <property type="entry name" value="SpoIIaa-like"/>
    <property type="match status" value="1"/>
</dbReference>
<dbReference type="InterPro" id="IPR036513">
    <property type="entry name" value="STAS_dom_sf"/>
</dbReference>
<dbReference type="PROSITE" id="PS50801">
    <property type="entry name" value="STAS"/>
    <property type="match status" value="1"/>
</dbReference>
<evidence type="ECO:0000313" key="3">
    <source>
        <dbReference type="Proteomes" id="UP001165267"/>
    </source>
</evidence>
<dbReference type="PANTHER" id="PTHR33495">
    <property type="entry name" value="ANTI-SIGMA FACTOR ANTAGONIST TM_1081-RELATED-RELATED"/>
    <property type="match status" value="1"/>
</dbReference>
<evidence type="ECO:0000313" key="2">
    <source>
        <dbReference type="EMBL" id="MCR2747603.1"/>
    </source>
</evidence>
<dbReference type="Gene3D" id="3.30.750.24">
    <property type="entry name" value="STAS domain"/>
    <property type="match status" value="1"/>
</dbReference>
<evidence type="ECO:0000259" key="1">
    <source>
        <dbReference type="PROSITE" id="PS50801"/>
    </source>
</evidence>
<comment type="caution">
    <text evidence="2">The sequence shown here is derived from an EMBL/GenBank/DDBJ whole genome shotgun (WGS) entry which is preliminary data.</text>
</comment>
<feature type="domain" description="STAS" evidence="1">
    <location>
        <begin position="20"/>
        <end position="109"/>
    </location>
</feature>
<protein>
    <submittedName>
        <fullName evidence="2">STAS domain-containing protein</fullName>
    </submittedName>
</protein>